<name>A0A133MUP2_CLOPF</name>
<dbReference type="PATRIC" id="fig|1502.174.peg.2628"/>
<feature type="non-terminal residue" evidence="1">
    <location>
        <position position="263"/>
    </location>
</feature>
<dbReference type="Proteomes" id="UP000070646">
    <property type="component" value="Unassembled WGS sequence"/>
</dbReference>
<evidence type="ECO:0000313" key="2">
    <source>
        <dbReference type="Proteomes" id="UP000070646"/>
    </source>
</evidence>
<accession>A0A133MUP2</accession>
<sequence>MAAYYFMTEEQWEKEKTYNLTDDQFLILNQIEYKESKRKAESLLRFLKKSIMLGNGSWTISFTKIHKFYNDWVNKHKKKRPSLKNISLTQLKFTVNRLRDLGLLIIEKNKKTNIYKLPATENPTNNENSKPVENTCFEGEKNKKITPMLSGSLLDIDSNSNFKKDFDSNKYEKCTSLIDVRNKVRELLKFKRVKSNWIKDKVLIAITKNFRNITKQFLESYILKTIDNFRKTYYKNWAKYTRKQSVHANFTQREDYNWVELEE</sequence>
<evidence type="ECO:0000313" key="1">
    <source>
        <dbReference type="EMBL" id="KXA07730.1"/>
    </source>
</evidence>
<reference evidence="1 2" key="1">
    <citation type="submission" date="2016-01" db="EMBL/GenBank/DDBJ databases">
        <authorList>
            <person name="Oliw E.H."/>
        </authorList>
    </citation>
    <scope>NUCLEOTIDE SEQUENCE [LARGE SCALE GENOMIC DNA]</scope>
    <source>
        <strain evidence="1 2">MJR7757A</strain>
    </source>
</reference>
<dbReference type="AlphaFoldDB" id="A0A133MUP2"/>
<proteinExistence type="predicted"/>
<dbReference type="EMBL" id="LRPU01000157">
    <property type="protein sequence ID" value="KXA07730.1"/>
    <property type="molecule type" value="Genomic_DNA"/>
</dbReference>
<dbReference type="RefSeq" id="WP_060796504.1">
    <property type="nucleotide sequence ID" value="NZ_KQ956291.1"/>
</dbReference>
<protein>
    <recommendedName>
        <fullName evidence="3">Plasmid replication protein</fullName>
    </recommendedName>
</protein>
<comment type="caution">
    <text evidence="1">The sequence shown here is derived from an EMBL/GenBank/DDBJ whole genome shotgun (WGS) entry which is preliminary data.</text>
</comment>
<gene>
    <name evidence="1" type="ORF">HMPREF3222_02607</name>
</gene>
<organism evidence="1 2">
    <name type="scientific">Clostridium perfringens</name>
    <dbReference type="NCBI Taxonomy" id="1502"/>
    <lineage>
        <taxon>Bacteria</taxon>
        <taxon>Bacillati</taxon>
        <taxon>Bacillota</taxon>
        <taxon>Clostridia</taxon>
        <taxon>Eubacteriales</taxon>
        <taxon>Clostridiaceae</taxon>
        <taxon>Clostridium</taxon>
    </lineage>
</organism>
<evidence type="ECO:0008006" key="3">
    <source>
        <dbReference type="Google" id="ProtNLM"/>
    </source>
</evidence>